<evidence type="ECO:0000313" key="2">
    <source>
        <dbReference type="EMBL" id="KNZ55000.1"/>
    </source>
</evidence>
<feature type="transmembrane region" description="Helical" evidence="1">
    <location>
        <begin position="144"/>
        <end position="167"/>
    </location>
</feature>
<evidence type="ECO:0000256" key="1">
    <source>
        <dbReference type="SAM" id="Phobius"/>
    </source>
</evidence>
<keyword evidence="1" id="KW-0472">Membrane</keyword>
<name>A0A0L6V4D9_9BASI</name>
<feature type="transmembrane region" description="Helical" evidence="1">
    <location>
        <begin position="648"/>
        <end position="667"/>
    </location>
</feature>
<feature type="transmembrane region" description="Helical" evidence="1">
    <location>
        <begin position="188"/>
        <end position="210"/>
    </location>
</feature>
<dbReference type="Proteomes" id="UP000037035">
    <property type="component" value="Unassembled WGS sequence"/>
</dbReference>
<protein>
    <submittedName>
        <fullName evidence="2">Uncharacterized protein</fullName>
    </submittedName>
</protein>
<feature type="transmembrane region" description="Helical" evidence="1">
    <location>
        <begin position="74"/>
        <end position="101"/>
    </location>
</feature>
<feature type="transmembrane region" description="Helical" evidence="1">
    <location>
        <begin position="682"/>
        <end position="708"/>
    </location>
</feature>
<organism evidence="2 3">
    <name type="scientific">Puccinia sorghi</name>
    <dbReference type="NCBI Taxonomy" id="27349"/>
    <lineage>
        <taxon>Eukaryota</taxon>
        <taxon>Fungi</taxon>
        <taxon>Dikarya</taxon>
        <taxon>Basidiomycota</taxon>
        <taxon>Pucciniomycotina</taxon>
        <taxon>Pucciniomycetes</taxon>
        <taxon>Pucciniales</taxon>
        <taxon>Pucciniaceae</taxon>
        <taxon>Puccinia</taxon>
    </lineage>
</organism>
<keyword evidence="1" id="KW-0812">Transmembrane</keyword>
<accession>A0A0L6V4D9</accession>
<keyword evidence="1" id="KW-1133">Transmembrane helix</keyword>
<gene>
    <name evidence="2" type="ORF">VP01_2799g1</name>
</gene>
<sequence>MFDYFVQVVVSGYDKRYEGSILWLWFSGVTLGYFMLFVVYFVIFTHRTQKELACCFFLLLLLKIVLAHKKVYFIFHSFNTIICSLSIFISVYFTSTSFIVFTEIKLDLKLITVIFVFFNPSCWTILLGDLIANAITMPHHEHQIIMPSLLNIITPVIICKLHPIYTLSIFFSTNLSEQFPPITKNPHCAYFLISLTSNVIASAPFTSLSLPWGTPQQMNFQVETSNIKSVQPVNPILITYPRKTNPLILSSLPYLVLHSSAPMFLQSLLILADKSLSPLEMAHSSLHNCDYHSLSIFPTSVYNILLYPALLPNYFPLSSIHKLLVAQHPFQTFHHLWTLTLTAKKLAQLPAVDMQQLPGSSCLTVPKHINMQKCGVWMTAYLENAACQLQAVEPVFFFSKFIKQYVFLWATELNQFSSLMSPVIRCVLIGPGAGVSRYAVEPILNPKKRVVLTRLDCVGSSEEYFVQKNGFYSFLWASIFFTTGEELWGATRKYLSGSFDQNKPTNETGLSSHDYNILRFLNESLFWAPKVFQWELWLKLVQVWLCHEEKKADLFRIILLLRLPFKVCLKAYSSSYKGYNNHENNNIISRRGLQAAMFKVPPGSKTWVTGVFWVILKDKELECCKGFFEEEGKVIIHWDKLRMLDTGWVCFGTFATSSLVCLIVWDFPGTYLYTCSLYSDSIVALLCHMLCQILWLELIGTILFNYLLHQRQVFVQYCYFIL</sequence>
<dbReference type="AlphaFoldDB" id="A0A0L6V4D9"/>
<feature type="transmembrane region" description="Helical" evidence="1">
    <location>
        <begin position="108"/>
        <end position="132"/>
    </location>
</feature>
<reference evidence="2 3" key="1">
    <citation type="submission" date="2015-08" db="EMBL/GenBank/DDBJ databases">
        <title>Next Generation Sequencing and Analysis of the Genome of Puccinia sorghi L Schw, the Causal Agent of Maize Common Rust.</title>
        <authorList>
            <person name="Rochi L."/>
            <person name="Burguener G."/>
            <person name="Darino M."/>
            <person name="Turjanski A."/>
            <person name="Kreff E."/>
            <person name="Dieguez M.J."/>
            <person name="Sacco F."/>
        </authorList>
    </citation>
    <scope>NUCLEOTIDE SEQUENCE [LARGE SCALE GENOMIC DNA]</scope>
    <source>
        <strain evidence="2 3">RO10H11247</strain>
    </source>
</reference>
<feature type="transmembrane region" description="Helical" evidence="1">
    <location>
        <begin position="20"/>
        <end position="44"/>
    </location>
</feature>
<evidence type="ECO:0000313" key="3">
    <source>
        <dbReference type="Proteomes" id="UP000037035"/>
    </source>
</evidence>
<dbReference type="EMBL" id="LAVV01007722">
    <property type="protein sequence ID" value="KNZ55000.1"/>
    <property type="molecule type" value="Genomic_DNA"/>
</dbReference>
<dbReference type="VEuPathDB" id="FungiDB:VP01_2799g1"/>
<keyword evidence="3" id="KW-1185">Reference proteome</keyword>
<proteinExistence type="predicted"/>
<comment type="caution">
    <text evidence="2">The sequence shown here is derived from an EMBL/GenBank/DDBJ whole genome shotgun (WGS) entry which is preliminary data.</text>
</comment>